<dbReference type="FunFam" id="2.40.50.100:FF:000003">
    <property type="entry name" value="Acetyl-CoA carboxylase biotin carboxyl carrier protein"/>
    <property type="match status" value="1"/>
</dbReference>
<proteinExistence type="predicted"/>
<organism evidence="3 4">
    <name type="scientific">Candidatus Nitrosotenuis cloacae</name>
    <dbReference type="NCBI Taxonomy" id="1603555"/>
    <lineage>
        <taxon>Archaea</taxon>
        <taxon>Nitrososphaerota</taxon>
        <taxon>Candidatus Nitrosotenuis</taxon>
    </lineage>
</organism>
<evidence type="ECO:0000313" key="3">
    <source>
        <dbReference type="EMBL" id="AJZ76317.1"/>
    </source>
</evidence>
<dbReference type="InterPro" id="IPR050709">
    <property type="entry name" value="Biotin_Carboxyl_Carrier/Decarb"/>
</dbReference>
<dbReference type="PROSITE" id="PS50968">
    <property type="entry name" value="BIOTINYL_LIPOYL"/>
    <property type="match status" value="1"/>
</dbReference>
<dbReference type="GeneID" id="24874508"/>
<dbReference type="Proteomes" id="UP000266745">
    <property type="component" value="Chromosome"/>
</dbReference>
<keyword evidence="4" id="KW-1185">Reference proteome</keyword>
<name>A0A3G1B614_9ARCH</name>
<dbReference type="KEGG" id="tah:SU86_008040"/>
<reference evidence="3 4" key="1">
    <citation type="journal article" date="2016" name="Sci. Rep.">
        <title>A novel ammonia-oxidizing archaeon from wastewater treatment plant: Its enrichment, physiological and genomic characteristics.</title>
        <authorList>
            <person name="Li Y."/>
            <person name="Ding K."/>
            <person name="Wen X."/>
            <person name="Zhang B."/>
            <person name="Shen B."/>
            <person name="Yang Y."/>
        </authorList>
    </citation>
    <scope>NUCLEOTIDE SEQUENCE [LARGE SCALE GENOMIC DNA]</scope>
    <source>
        <strain evidence="3 4">SAT1</strain>
    </source>
</reference>
<sequence length="170" mass="18398">MEYKIADIEAAFNGHIIQKTGDADYTIKINDNQHTLKILNISTRGIEFVLDSQFHSVKYLDAGTAQMKIVVDGTPFTVSMHHSLNDIVYKNSGGGDSGDAQTALHSQIPGKVVSINVNEGDSVKKGDVVCVLESMKMQVSIKSHKDGIVKKIKVKATGSVAKNDVLAEIE</sequence>
<dbReference type="AlphaFoldDB" id="A0A3G1B614"/>
<dbReference type="Gene3D" id="2.40.50.100">
    <property type="match status" value="1"/>
</dbReference>
<protein>
    <submittedName>
        <fullName evidence="3">Acetyl-CoA carboxylase subunit alpha</fullName>
    </submittedName>
</protein>
<evidence type="ECO:0000313" key="4">
    <source>
        <dbReference type="Proteomes" id="UP000266745"/>
    </source>
</evidence>
<evidence type="ECO:0000256" key="1">
    <source>
        <dbReference type="ARBA" id="ARBA00023267"/>
    </source>
</evidence>
<dbReference type="RefSeq" id="WP_048187003.1">
    <property type="nucleotide sequence ID" value="NZ_CP011097.1"/>
</dbReference>
<dbReference type="PANTHER" id="PTHR45266">
    <property type="entry name" value="OXALOACETATE DECARBOXYLASE ALPHA CHAIN"/>
    <property type="match status" value="1"/>
</dbReference>
<dbReference type="CDD" id="cd06850">
    <property type="entry name" value="biotinyl_domain"/>
    <property type="match status" value="1"/>
</dbReference>
<dbReference type="Pfam" id="PF00364">
    <property type="entry name" value="Biotin_lipoyl"/>
    <property type="match status" value="1"/>
</dbReference>
<dbReference type="PANTHER" id="PTHR45266:SF3">
    <property type="entry name" value="OXALOACETATE DECARBOXYLASE ALPHA CHAIN"/>
    <property type="match status" value="1"/>
</dbReference>
<gene>
    <name evidence="3" type="ORF">SU86_008040</name>
</gene>
<dbReference type="SUPFAM" id="SSF51230">
    <property type="entry name" value="Single hybrid motif"/>
    <property type="match status" value="1"/>
</dbReference>
<dbReference type="OrthoDB" id="6555at2157"/>
<keyword evidence="1" id="KW-0092">Biotin</keyword>
<evidence type="ECO:0000259" key="2">
    <source>
        <dbReference type="PROSITE" id="PS50968"/>
    </source>
</evidence>
<dbReference type="EMBL" id="CP011097">
    <property type="protein sequence ID" value="AJZ76317.1"/>
    <property type="molecule type" value="Genomic_DNA"/>
</dbReference>
<feature type="domain" description="Lipoyl-binding" evidence="2">
    <location>
        <begin position="94"/>
        <end position="170"/>
    </location>
</feature>
<accession>A0A3G1B614</accession>
<dbReference type="InterPro" id="IPR000089">
    <property type="entry name" value="Biotin_lipoyl"/>
</dbReference>
<dbReference type="STRING" id="1603555.SU86_008040"/>
<dbReference type="InterPro" id="IPR011053">
    <property type="entry name" value="Single_hybrid_motif"/>
</dbReference>